<proteinExistence type="predicted"/>
<dbReference type="AlphaFoldDB" id="A0A818VBP6"/>
<comment type="caution">
    <text evidence="1">The sequence shown here is derived from an EMBL/GenBank/DDBJ whole genome shotgun (WGS) entry which is preliminary data.</text>
</comment>
<dbReference type="EMBL" id="CAJOBB010000582">
    <property type="protein sequence ID" value="CAF3710077.1"/>
    <property type="molecule type" value="Genomic_DNA"/>
</dbReference>
<evidence type="ECO:0000313" key="2">
    <source>
        <dbReference type="Proteomes" id="UP000663868"/>
    </source>
</evidence>
<sequence length="584" mass="68430">MIMYEYLWHIHIADSTMSLLMFTDYCQNILKVIGSRLVSLRVTLTNVIGGWSMISSSLRCHLSLSLQRLHLIDIKPYEFDRLLRSHLIKQIHTLIVDVINYSPFEEQTVEGLYLTKVCSQLPRLTVCQLPFDIFYEKQIQLDQYSLMPRIYLPNISNTRHLRKLILGMNSSYFLERLLTCIPLIENLSIGVKDPSIKDKNYLNIRSSPINARFLLYLSTLSINCANNHSFHRSMTILSSILNQLSHLSLKLHEYTCISDPLIISSDIIHQVCLSRLNASATYDLNLLFRIMCDVEEKRILNSFINNLFVYRQQSKIFIQETNHDDIDSNCHSFIVYTILYNDKKVSSHLLCRNSQIFSQTTMNSSKLFRHFQEFHLDEFMYNSCFSDLTDCTSLASSMIPWSLLTKISICGTDFIKSSLLEAILKTAFNVRTLEISDDTGRLPCMILRNKNNLGNRINEQIQSLNIWDCTITLLNAERFCIRLYNQLPNLKNLTFHIFNSYYFQEWKPLCVVDGKNKSTIMIVNIIHFIVDKFQELVSFYIYFMRQAQYHSPCFPHLIRKQLHEQPLSRPYRLRCTDEAIQIWI</sequence>
<organism evidence="1 2">
    <name type="scientific">Adineta steineri</name>
    <dbReference type="NCBI Taxonomy" id="433720"/>
    <lineage>
        <taxon>Eukaryota</taxon>
        <taxon>Metazoa</taxon>
        <taxon>Spiralia</taxon>
        <taxon>Gnathifera</taxon>
        <taxon>Rotifera</taxon>
        <taxon>Eurotatoria</taxon>
        <taxon>Bdelloidea</taxon>
        <taxon>Adinetida</taxon>
        <taxon>Adinetidae</taxon>
        <taxon>Adineta</taxon>
    </lineage>
</organism>
<evidence type="ECO:0000313" key="1">
    <source>
        <dbReference type="EMBL" id="CAF3710077.1"/>
    </source>
</evidence>
<protein>
    <submittedName>
        <fullName evidence="1">Uncharacterized protein</fullName>
    </submittedName>
</protein>
<dbReference type="Proteomes" id="UP000663868">
    <property type="component" value="Unassembled WGS sequence"/>
</dbReference>
<accession>A0A818VBP6</accession>
<gene>
    <name evidence="1" type="ORF">KXQ929_LOCUS11671</name>
</gene>
<name>A0A818VBP6_9BILA</name>
<reference evidence="1" key="1">
    <citation type="submission" date="2021-02" db="EMBL/GenBank/DDBJ databases">
        <authorList>
            <person name="Nowell W R."/>
        </authorList>
    </citation>
    <scope>NUCLEOTIDE SEQUENCE</scope>
</reference>